<dbReference type="AlphaFoldDB" id="A0A367YAW9"/>
<dbReference type="SUPFAM" id="SSF52058">
    <property type="entry name" value="L domain-like"/>
    <property type="match status" value="1"/>
</dbReference>
<evidence type="ECO:0000313" key="2">
    <source>
        <dbReference type="EMBL" id="RCK63005.1"/>
    </source>
</evidence>
<comment type="caution">
    <text evidence="2">The sequence shown here is derived from an EMBL/GenBank/DDBJ whole genome shotgun (WGS) entry which is preliminary data.</text>
</comment>
<gene>
    <name evidence="2" type="ORF">Cantr_09966</name>
</gene>
<dbReference type="OrthoDB" id="4024489at2759"/>
<evidence type="ECO:0000256" key="1">
    <source>
        <dbReference type="SAM" id="MobiDB-lite"/>
    </source>
</evidence>
<feature type="region of interest" description="Disordered" evidence="1">
    <location>
        <begin position="205"/>
        <end position="277"/>
    </location>
</feature>
<feature type="compositionally biased region" description="Basic and acidic residues" evidence="1">
    <location>
        <begin position="205"/>
        <end position="216"/>
    </location>
</feature>
<dbReference type="Proteomes" id="UP000253472">
    <property type="component" value="Unassembled WGS sequence"/>
</dbReference>
<feature type="compositionally biased region" description="Acidic residues" evidence="1">
    <location>
        <begin position="217"/>
        <end position="241"/>
    </location>
</feature>
<organism evidence="2 3">
    <name type="scientific">Candida viswanathii</name>
    <dbReference type="NCBI Taxonomy" id="5486"/>
    <lineage>
        <taxon>Eukaryota</taxon>
        <taxon>Fungi</taxon>
        <taxon>Dikarya</taxon>
        <taxon>Ascomycota</taxon>
        <taxon>Saccharomycotina</taxon>
        <taxon>Pichiomycetes</taxon>
        <taxon>Debaryomycetaceae</taxon>
        <taxon>Candida/Lodderomyces clade</taxon>
        <taxon>Candida</taxon>
    </lineage>
</organism>
<keyword evidence="3" id="KW-1185">Reference proteome</keyword>
<evidence type="ECO:0000313" key="3">
    <source>
        <dbReference type="Proteomes" id="UP000253472"/>
    </source>
</evidence>
<name>A0A367YAW9_9ASCO</name>
<sequence length="627" mass="73249">MKRRRSPSDEDNPLYSHFDKAFINLSKQPAEIIALVLSYIPKYFLGKFLECEALVPHILPYLTTHVRIGAMAHEDADPLNWFRLKFLEINESVVLMEKLRDIVSKYGIRMKEASISLGSELAALGCHLADVKYNMYHYHVPCKLAIERWKTCYVDILSHIDLLHIMDEFIDQKSMRVFKVLQHHMTIGSAALDFGHDQDVAELNGAREDIDEKVEDREIEQEDWEIEDEDERGSDGDDDENEEHREIEEEGDDIEEEYDDDDDDDDNDENEEDHRVLFPDDDAIVEKELATLYTSLVRFECKGGLYLTGQLLSQFEVLKIISLTTLLVSDFKFLPKSLESVKIRHLIENEHLIEVIVPKNLKHFDAMIRLDQTCSYKLVSHMKNLEVLRLEDSKIESIAELDLPASKIKSLDLAYPSSLEDYSPILAFTNLKTLRIAEVPFPTRLFQDEINLPNLRSFIFDGPEVFPEKPVFGRDTKFPRNLTELIWFGGLTIDRWKPPHYLQKLVLICPKFKQQRLFHLPKTLSFLKIYSSNLKTLDNYQFPTGLKHLEFQDNDDLESMKNTNLKKLMELVYVDFYGYWTNYDPYLLTKKNPTDTNHRYQFNSFTMDRSVLDKMTKFSIKDDSIKA</sequence>
<dbReference type="Gene3D" id="3.80.10.10">
    <property type="entry name" value="Ribonuclease Inhibitor"/>
    <property type="match status" value="1"/>
</dbReference>
<protein>
    <submittedName>
        <fullName evidence="2">Uncharacterized protein</fullName>
    </submittedName>
</protein>
<feature type="compositionally biased region" description="Acidic residues" evidence="1">
    <location>
        <begin position="248"/>
        <end position="271"/>
    </location>
</feature>
<proteinExistence type="predicted"/>
<dbReference type="EMBL" id="QLNQ01000024">
    <property type="protein sequence ID" value="RCK63005.1"/>
    <property type="molecule type" value="Genomic_DNA"/>
</dbReference>
<reference evidence="2 3" key="1">
    <citation type="submission" date="2018-06" db="EMBL/GenBank/DDBJ databases">
        <title>Whole genome sequencing of Candida tropicalis (genome annotated by CSBL at Korea University).</title>
        <authorList>
            <person name="Ahn J."/>
        </authorList>
    </citation>
    <scope>NUCLEOTIDE SEQUENCE [LARGE SCALE GENOMIC DNA]</scope>
    <source>
        <strain evidence="2 3">ATCC 20962</strain>
    </source>
</reference>
<dbReference type="InterPro" id="IPR032675">
    <property type="entry name" value="LRR_dom_sf"/>
</dbReference>
<accession>A0A367YAW9</accession>